<feature type="domain" description="Carrier" evidence="4">
    <location>
        <begin position="1194"/>
        <end position="1269"/>
    </location>
</feature>
<dbReference type="InterPro" id="IPR036291">
    <property type="entry name" value="NAD(P)-bd_dom_sf"/>
</dbReference>
<dbReference type="InterPro" id="IPR050091">
    <property type="entry name" value="PKS_NRPS_Biosynth_Enz"/>
</dbReference>
<dbReference type="EMBL" id="QGGL01000023">
    <property type="protein sequence ID" value="PWK05384.1"/>
    <property type="molecule type" value="Genomic_DNA"/>
</dbReference>
<evidence type="ECO:0000313" key="7">
    <source>
        <dbReference type="Proteomes" id="UP000245634"/>
    </source>
</evidence>
<dbReference type="InterPro" id="IPR020806">
    <property type="entry name" value="PKS_PP-bd"/>
</dbReference>
<dbReference type="GO" id="GO:0004312">
    <property type="term" value="F:fatty acid synthase activity"/>
    <property type="evidence" value="ECO:0007669"/>
    <property type="project" value="TreeGrafter"/>
</dbReference>
<dbReference type="Pfam" id="PF22621">
    <property type="entry name" value="CurL-like_PKS_C"/>
    <property type="match status" value="2"/>
</dbReference>
<dbReference type="PANTHER" id="PTHR43775:SF37">
    <property type="entry name" value="SI:DKEY-61P9.11"/>
    <property type="match status" value="1"/>
</dbReference>
<dbReference type="Gene3D" id="3.40.47.10">
    <property type="match status" value="2"/>
</dbReference>
<dbReference type="InterPro" id="IPR014030">
    <property type="entry name" value="Ketoacyl_synth_N"/>
</dbReference>
<dbReference type="GO" id="GO:0031177">
    <property type="term" value="F:phosphopantetheine binding"/>
    <property type="evidence" value="ECO:0007669"/>
    <property type="project" value="InterPro"/>
</dbReference>
<gene>
    <name evidence="6" type="ORF">C7459_1239</name>
</gene>
<keyword evidence="2" id="KW-0597">Phosphoprotein</keyword>
<dbReference type="InterPro" id="IPR013968">
    <property type="entry name" value="PKS_KR"/>
</dbReference>
<dbReference type="InterPro" id="IPR014031">
    <property type="entry name" value="Ketoacyl_synth_C"/>
</dbReference>
<dbReference type="Pfam" id="PF00550">
    <property type="entry name" value="PP-binding"/>
    <property type="match status" value="2"/>
</dbReference>
<keyword evidence="3" id="KW-0808">Transferase</keyword>
<dbReference type="SMART" id="SM00825">
    <property type="entry name" value="PKS_KS"/>
    <property type="match status" value="2"/>
</dbReference>
<dbReference type="PROSITE" id="PS50075">
    <property type="entry name" value="CARRIER"/>
    <property type="match status" value="2"/>
</dbReference>
<dbReference type="SUPFAM" id="SSF53901">
    <property type="entry name" value="Thiolase-like"/>
    <property type="match status" value="2"/>
</dbReference>
<dbReference type="Gene3D" id="1.10.1240.100">
    <property type="match status" value="2"/>
</dbReference>
<dbReference type="SUPFAM" id="SSF51735">
    <property type="entry name" value="NAD(P)-binding Rossmann-fold domains"/>
    <property type="match status" value="4"/>
</dbReference>
<dbReference type="PANTHER" id="PTHR43775">
    <property type="entry name" value="FATTY ACID SYNTHASE"/>
    <property type="match status" value="1"/>
</dbReference>
<evidence type="ECO:0000256" key="3">
    <source>
        <dbReference type="ARBA" id="ARBA00022679"/>
    </source>
</evidence>
<dbReference type="Pfam" id="PF02801">
    <property type="entry name" value="Ketoacyl-synt_C"/>
    <property type="match status" value="2"/>
</dbReference>
<keyword evidence="1" id="KW-0596">Phosphopantetheine</keyword>
<feature type="domain" description="Ketosynthase family 3 (KS3)" evidence="5">
    <location>
        <begin position="1286"/>
        <end position="1713"/>
    </location>
</feature>
<keyword evidence="7" id="KW-1185">Reference proteome</keyword>
<protein>
    <submittedName>
        <fullName evidence="6">Phosphopantetheine binding protein</fullName>
    </submittedName>
</protein>
<accession>A0A316D7H9</accession>
<feature type="domain" description="Ketosynthase family 3 (KS3)" evidence="5">
    <location>
        <begin position="37"/>
        <end position="463"/>
    </location>
</feature>
<reference evidence="6 7" key="1">
    <citation type="submission" date="2018-05" db="EMBL/GenBank/DDBJ databases">
        <title>Genomic Encyclopedia of Type Strains, Phase IV (KMG-IV): sequencing the most valuable type-strain genomes for metagenomic binning, comparative biology and taxonomic classification.</title>
        <authorList>
            <person name="Goeker M."/>
        </authorList>
    </citation>
    <scope>NUCLEOTIDE SEQUENCE [LARGE SCALE GENOMIC DNA]</scope>
    <source>
        <strain evidence="6 7">DSM 18773</strain>
    </source>
</reference>
<dbReference type="InterPro" id="IPR049490">
    <property type="entry name" value="C883_1060-like_KR_N"/>
</dbReference>
<dbReference type="Gene3D" id="3.40.50.720">
    <property type="entry name" value="NAD(P)-binding Rossmann-like Domain"/>
    <property type="match status" value="2"/>
</dbReference>
<dbReference type="SMART" id="SM00822">
    <property type="entry name" value="PKS_KR"/>
    <property type="match status" value="2"/>
</dbReference>
<dbReference type="Pfam" id="PF08659">
    <property type="entry name" value="KR"/>
    <property type="match status" value="2"/>
</dbReference>
<name>A0A316D7H9_9BACL</name>
<dbReference type="InterPro" id="IPR009081">
    <property type="entry name" value="PP-bd_ACP"/>
</dbReference>
<comment type="caution">
    <text evidence="6">The sequence shown here is derived from an EMBL/GenBank/DDBJ whole genome shotgun (WGS) entry which is preliminary data.</text>
</comment>
<dbReference type="OrthoDB" id="9778690at2"/>
<organism evidence="6 7">
    <name type="scientific">Tumebacillus permanentifrigoris</name>
    <dbReference type="NCBI Taxonomy" id="378543"/>
    <lineage>
        <taxon>Bacteria</taxon>
        <taxon>Bacillati</taxon>
        <taxon>Bacillota</taxon>
        <taxon>Bacilli</taxon>
        <taxon>Bacillales</taxon>
        <taxon>Alicyclobacillaceae</taxon>
        <taxon>Tumebacillus</taxon>
    </lineage>
</organism>
<dbReference type="Gene3D" id="1.10.1200.10">
    <property type="entry name" value="ACP-like"/>
    <property type="match status" value="2"/>
</dbReference>
<dbReference type="InterPro" id="IPR057326">
    <property type="entry name" value="KR_dom"/>
</dbReference>
<dbReference type="InterPro" id="IPR036736">
    <property type="entry name" value="ACP-like_sf"/>
</dbReference>
<dbReference type="CDD" id="cd08953">
    <property type="entry name" value="KR_2_SDR_x"/>
    <property type="match status" value="2"/>
</dbReference>
<dbReference type="SUPFAM" id="SSF47336">
    <property type="entry name" value="ACP-like"/>
    <property type="match status" value="2"/>
</dbReference>
<dbReference type="InterPro" id="IPR018201">
    <property type="entry name" value="Ketoacyl_synth_AS"/>
</dbReference>
<dbReference type="GO" id="GO:0004315">
    <property type="term" value="F:3-oxoacyl-[acyl-carrier-protein] synthase activity"/>
    <property type="evidence" value="ECO:0007669"/>
    <property type="project" value="InterPro"/>
</dbReference>
<dbReference type="CDD" id="cd00833">
    <property type="entry name" value="PKS"/>
    <property type="match status" value="2"/>
</dbReference>
<sequence length="2555" mass="282937">MKNILKYVVENVNTGKIEKQAAVEMIKMLKEEELNASGDIAVIGMSADFPLAETLEDYWEQIESGLESIRRFPTERQADIDNYMNYMAIPPEQVKYPEAAYLENIDRFDNAYFRISPKEASMMDPCQRIFMETVFRTIEDAGYGGQKIVGTETGIYVGYANHIKDSYSKMLYEVAEMDASAIVGNLPAVIPGRIAYALDLKGPSMVVDTACSSSLVSIALACRALRNRECEMAIAGGIRISTVPQSKEHEKLGIEASDGKTRAFDHLSDGAGVGEGVAAVMLKPLQQALRDGDHIHAVIKGVAVNQDGTSISMTAPNPMAQTEVIKKAWEDAQIDPETISYIVTHGTGTNLGDPIEIKGIQNAFRAYTDRTQFCAVASVKPNIGHLFEAAGIANFIQAVLALKNKKLPPSLNFNTPNRTIDFLRSPIYVNTQLRDWETEGHPRRCGVSSFGISGTNAHIVLEEAPPVKQAEAVSDQAHPQVLTLSAKSHAALSALVYSYKQWLGRTDSDLRLADVCATANTGRGHYNYRLALVADRVEDMLELLEHWDSEQEGVHYGYHKVVAKNREAVESFEMTEASLQALNAQANEQLQGWTQEHSHRADALVALCKLYVAGAQIEWGVLYEGAQTRKVRLPVYPFERLRHWVELPSREMQETAAEDFDLFYSTRWVPSELDAEAAVASGTGTVLIFADPTGLGDKLAAAYREQNRRCLFVELGDAYRKVGSDHYVITGVESDYDRLFQDVRDASLTQILHLFSKTEQLVGNRLSELESSQQRGLYSLFYLTRAMVRNSISQDLNVCLISEYAEEVSGQEAVLKPENAALYGLGKVVMLEYPNIHCRAIDLDDDVSVDTVLLELNAPPSKFYQVSYRQGVRYVEQFSEMELQDLPDHAFELREEGVYVLTGGAGGIGLEVAKHFASQKPVRMAFLNRSALPEREQWDALVEEGTNPKLAHKIRFIQEIEALGAQVECHAVDVADLDEMDRVLTHLRAKHGRINGVVHAAGVPGDGYLVLKEHSVFDDVVKPKMQGVFLLDHLTAEDDLDFFAIFSSGISIMGEVGQGDYVAANAYLDAYAAARNKRGKTTVTFDWTSWKTAGMSVEYGFNKDLLYKSILTEQALYGFDVGLRKQIPRLLVGELNAKSEYVILLEMMPCGLSPKLQNLVDQYKAKRGKRQEANEQKRSTVSRGEVRLTGKDGADYTEVEKVVARIYRETLGFDEINVHDSFFELGGDSVMLNKLHAQIEKEYPSKVKVTDLFAHTSITKLAQFIGVDDTAPKQKPRVERRTEVTDDDIAVIGLSVNMPMAGDADAFWTNLVNNLDCVTPFPAHRVQDVTDYLLYAEGERLEDIKFPLGCYLENNDKFDYKFFKLSPKEAQLTDPHQRMFMQTVWHAIEDAGYSGGKLAGSNTGVYVGFAGGFKDSYQRLIHGMEPEHFAVSAVGNINAMIPSRICYLLDLKGPAMVIDTACSSTLVALHNACRDLRNGDAEMAIVAGVRLALIPLDRDNMKIGIEASIGRTMSFDALADGSGLGEGSAAVIIKPLKQALADQDQVYAVIKGSALNQDGASMGITAPNPAAQEAVLIKAWQNANIDPESLSFIEAHGTATALGDPIEIDALHSAFQKYTDKTQFCAVGAVKSVVGHLYEAAGITSFVKSVLALQHRVIPPSMHFNQPNPKIDFTSSPIYVNTMARPYEGEGPMRCGVSSFGFSGTNCHIVLEEAPVPQVHERERTGLQVFTLTAKSEYSFRELQASYQAFLEKHPEARLADVCYTANTGRDHYPHRLAVIVRDGEQLLDKLRTPSQAGVFQGVHRVVSERQGAREEHAITERERSQLSAQAREKLAAFLASGQRDEVLLDDLCALYVQGADLDWDALYEDEPEHRISLPLYPFEPNRCWIEVPEGSKWITATSVQAEADKFFSIAWKQEPLVIAEQRQTSGPVLILMDERGIGAELANRYRTAGREAIEVAWGTEYRRLGENRFVISGAEADYVQLAADLQAVPFDQVLHLFSVRQQDQGEIATFDELEGSQERGVYSLFYFARALANSGVDRELDVVLIADNAAEVTKKESHLRPEHATLFGIGKVVVKEHPNLMCRSLDLDEHTSYEAIFAELGAVADTYQVAYRAGVRYVEQFTEVDVKSAEDRPLTIREDGVYVITGGAGGIGLEVAKWIAGQNRVNLVLINRTKMPERARWDEILTAGQDEFSIKKIRNVLDIEALGATVECASADVADYEQVRAVLEHVRATFGRIDGVVHGAGVGGAEGIVTRSHADFHAVFAPKVQGTWNLDDLTRADDLDFMVLFSSIATMFPMAGQSDYIAANGYLDAYGEYRNKRGQRTVVINWSTWRETGMSVSYNFNIDTLFKAILTQEAIGGLEMLLNKNVPRALIGEINYDSKIIFLLGKSSFRLSDKISTELAKRTASSKARGKKKQGSSSGEVILTGSENGEYAETEKCIARICQQTLGFDELNIYDNFFELGADSILLTRMHGLIDKEYPGVVAMTDIFEYTSIDKLAQYINGKQAGTDVEIIEPKENVEDALRSIFDNLENDSISLEEALDSLKDI</sequence>
<evidence type="ECO:0000256" key="1">
    <source>
        <dbReference type="ARBA" id="ARBA00022450"/>
    </source>
</evidence>
<evidence type="ECO:0000313" key="6">
    <source>
        <dbReference type="EMBL" id="PWK05384.1"/>
    </source>
</evidence>
<dbReference type="Pfam" id="PF00109">
    <property type="entry name" value="ketoacyl-synt"/>
    <property type="match status" value="2"/>
</dbReference>
<dbReference type="PROSITE" id="PS52004">
    <property type="entry name" value="KS3_2"/>
    <property type="match status" value="2"/>
</dbReference>
<dbReference type="SMART" id="SM00823">
    <property type="entry name" value="PKS_PP"/>
    <property type="match status" value="2"/>
</dbReference>
<dbReference type="GO" id="GO:0006633">
    <property type="term" value="P:fatty acid biosynthetic process"/>
    <property type="evidence" value="ECO:0007669"/>
    <property type="project" value="InterPro"/>
</dbReference>
<evidence type="ECO:0000259" key="4">
    <source>
        <dbReference type="PROSITE" id="PS50075"/>
    </source>
</evidence>
<feature type="domain" description="Carrier" evidence="4">
    <location>
        <begin position="2438"/>
        <end position="2513"/>
    </location>
</feature>
<dbReference type="RefSeq" id="WP_109691086.1">
    <property type="nucleotide sequence ID" value="NZ_QGGL01000023.1"/>
</dbReference>
<evidence type="ECO:0000256" key="2">
    <source>
        <dbReference type="ARBA" id="ARBA00022553"/>
    </source>
</evidence>
<evidence type="ECO:0000259" key="5">
    <source>
        <dbReference type="PROSITE" id="PS52004"/>
    </source>
</evidence>
<dbReference type="Proteomes" id="UP000245634">
    <property type="component" value="Unassembled WGS sequence"/>
</dbReference>
<dbReference type="PROSITE" id="PS00606">
    <property type="entry name" value="KS3_1"/>
    <property type="match status" value="2"/>
</dbReference>
<dbReference type="InterPro" id="IPR020841">
    <property type="entry name" value="PKS_Beta-ketoAc_synthase_dom"/>
</dbReference>
<dbReference type="InterPro" id="IPR016039">
    <property type="entry name" value="Thiolase-like"/>
</dbReference>
<dbReference type="Pfam" id="PF21394">
    <property type="entry name" value="Beta-ketacyl_N"/>
    <property type="match status" value="2"/>
</dbReference>
<proteinExistence type="predicted"/>